<evidence type="ECO:0000259" key="3">
    <source>
        <dbReference type="Pfam" id="PF01557"/>
    </source>
</evidence>
<comment type="similarity">
    <text evidence="1">Belongs to the FAH family.</text>
</comment>
<evidence type="ECO:0000313" key="4">
    <source>
        <dbReference type="EMBL" id="MCF4006812.1"/>
    </source>
</evidence>
<dbReference type="RefSeq" id="WP_236118622.1">
    <property type="nucleotide sequence ID" value="NZ_JAKGSI010000003.1"/>
</dbReference>
<organism evidence="4 5">
    <name type="scientific">Corynebacterium uropygiale</name>
    <dbReference type="NCBI Taxonomy" id="1775911"/>
    <lineage>
        <taxon>Bacteria</taxon>
        <taxon>Bacillati</taxon>
        <taxon>Actinomycetota</taxon>
        <taxon>Actinomycetes</taxon>
        <taxon>Mycobacteriales</taxon>
        <taxon>Corynebacteriaceae</taxon>
        <taxon>Corynebacterium</taxon>
    </lineage>
</organism>
<dbReference type="AlphaFoldDB" id="A0A9X1QQZ4"/>
<protein>
    <submittedName>
        <fullName evidence="4">Fumarylacetoacetate hydrolase family protein</fullName>
    </submittedName>
</protein>
<dbReference type="GO" id="GO:0046872">
    <property type="term" value="F:metal ion binding"/>
    <property type="evidence" value="ECO:0007669"/>
    <property type="project" value="UniProtKB-KW"/>
</dbReference>
<gene>
    <name evidence="4" type="ORF">L1O03_06410</name>
</gene>
<feature type="domain" description="Fumarylacetoacetase-like C-terminal" evidence="3">
    <location>
        <begin position="72"/>
        <end position="275"/>
    </location>
</feature>
<dbReference type="EMBL" id="JAKGSI010000003">
    <property type="protein sequence ID" value="MCF4006812.1"/>
    <property type="molecule type" value="Genomic_DNA"/>
</dbReference>
<sequence>MRLVTFRNVEGTTSAARVENPDALTLTPIPGVQDVGELLRRPDWRELAAAAEGNEVSVEPTDLAPVIPHPDKIICVGLNYANHIREMGRTLPEVPTLFIKFAEALTGPFDEVSIAPWAQSAMDWEGELAVIMGRDARRVSKSDAEDYIAGYAVINDCTQRDFQNRTLQWHQGKSLEKTAGFGPWLTTSEEWQPGGQLRTELNGEEVQSSPTHDLVFDPATLVEFISHLYPLRAGDVIATGTPGGVGHARTPARYLADGDRVRISIEGLGSIHNSFRFES</sequence>
<evidence type="ECO:0000256" key="2">
    <source>
        <dbReference type="ARBA" id="ARBA00022723"/>
    </source>
</evidence>
<dbReference type="InterPro" id="IPR011234">
    <property type="entry name" value="Fumarylacetoacetase-like_C"/>
</dbReference>
<name>A0A9X1QQZ4_9CORY</name>
<dbReference type="PANTHER" id="PTHR42796:SF4">
    <property type="entry name" value="FUMARYLACETOACETATE HYDROLASE DOMAIN-CONTAINING PROTEIN 2A"/>
    <property type="match status" value="1"/>
</dbReference>
<dbReference type="Pfam" id="PF01557">
    <property type="entry name" value="FAA_hydrolase"/>
    <property type="match status" value="1"/>
</dbReference>
<dbReference type="InterPro" id="IPR051121">
    <property type="entry name" value="FAH"/>
</dbReference>
<dbReference type="GO" id="GO:0016787">
    <property type="term" value="F:hydrolase activity"/>
    <property type="evidence" value="ECO:0007669"/>
    <property type="project" value="UniProtKB-KW"/>
</dbReference>
<dbReference type="GO" id="GO:0016853">
    <property type="term" value="F:isomerase activity"/>
    <property type="evidence" value="ECO:0007669"/>
    <property type="project" value="UniProtKB-ARBA"/>
</dbReference>
<accession>A0A9X1QQZ4</accession>
<dbReference type="GO" id="GO:0019752">
    <property type="term" value="P:carboxylic acid metabolic process"/>
    <property type="evidence" value="ECO:0007669"/>
    <property type="project" value="UniProtKB-ARBA"/>
</dbReference>
<dbReference type="Gene3D" id="3.90.850.10">
    <property type="entry name" value="Fumarylacetoacetase-like, C-terminal domain"/>
    <property type="match status" value="1"/>
</dbReference>
<keyword evidence="2" id="KW-0479">Metal-binding</keyword>
<keyword evidence="4" id="KW-0378">Hydrolase</keyword>
<proteinExistence type="inferred from homology"/>
<evidence type="ECO:0000256" key="1">
    <source>
        <dbReference type="ARBA" id="ARBA00010211"/>
    </source>
</evidence>
<dbReference type="PANTHER" id="PTHR42796">
    <property type="entry name" value="FUMARYLACETOACETATE HYDROLASE DOMAIN-CONTAINING PROTEIN 2A-RELATED"/>
    <property type="match status" value="1"/>
</dbReference>
<keyword evidence="5" id="KW-1185">Reference proteome</keyword>
<dbReference type="Proteomes" id="UP001139336">
    <property type="component" value="Unassembled WGS sequence"/>
</dbReference>
<dbReference type="InterPro" id="IPR036663">
    <property type="entry name" value="Fumarylacetoacetase_C_sf"/>
</dbReference>
<dbReference type="FunFam" id="3.90.850.10:FF:000002">
    <property type="entry name" value="2-hydroxyhepta-2,4-diene-1,7-dioate isomerase"/>
    <property type="match status" value="1"/>
</dbReference>
<comment type="caution">
    <text evidence="4">The sequence shown here is derived from an EMBL/GenBank/DDBJ whole genome shotgun (WGS) entry which is preliminary data.</text>
</comment>
<evidence type="ECO:0000313" key="5">
    <source>
        <dbReference type="Proteomes" id="UP001139336"/>
    </source>
</evidence>
<dbReference type="SUPFAM" id="SSF56529">
    <property type="entry name" value="FAH"/>
    <property type="match status" value="1"/>
</dbReference>
<reference evidence="4" key="1">
    <citation type="submission" date="2022-01" db="EMBL/GenBank/DDBJ databases">
        <title>Corynebacterium sp. nov isolated from isolated from the feces of the greater white-fronted geese (Anser albifrons) at Poyang Lake, PR China.</title>
        <authorList>
            <person name="Liu Q."/>
        </authorList>
    </citation>
    <scope>NUCLEOTIDE SEQUENCE</scope>
    <source>
        <strain evidence="4">JCM 32435</strain>
    </source>
</reference>